<protein>
    <recommendedName>
        <fullName evidence="4">Secreted protein</fullName>
    </recommendedName>
</protein>
<feature type="compositionally biased region" description="Basic residues" evidence="1">
    <location>
        <begin position="62"/>
        <end position="79"/>
    </location>
</feature>
<evidence type="ECO:0000313" key="3">
    <source>
        <dbReference type="Proteomes" id="UP001501147"/>
    </source>
</evidence>
<evidence type="ECO:0008006" key="4">
    <source>
        <dbReference type="Google" id="ProtNLM"/>
    </source>
</evidence>
<keyword evidence="3" id="KW-1185">Reference proteome</keyword>
<evidence type="ECO:0000256" key="1">
    <source>
        <dbReference type="SAM" id="MobiDB-lite"/>
    </source>
</evidence>
<name>A0ABP8ZPU2_9ACTN</name>
<comment type="caution">
    <text evidence="2">The sequence shown here is derived from an EMBL/GenBank/DDBJ whole genome shotgun (WGS) entry which is preliminary data.</text>
</comment>
<accession>A0ABP8ZPU2</accession>
<reference evidence="3" key="1">
    <citation type="journal article" date="2019" name="Int. J. Syst. Evol. Microbiol.">
        <title>The Global Catalogue of Microorganisms (GCM) 10K type strain sequencing project: providing services to taxonomists for standard genome sequencing and annotation.</title>
        <authorList>
            <consortium name="The Broad Institute Genomics Platform"/>
            <consortium name="The Broad Institute Genome Sequencing Center for Infectious Disease"/>
            <person name="Wu L."/>
            <person name="Ma J."/>
        </authorList>
    </citation>
    <scope>NUCLEOTIDE SEQUENCE [LARGE SCALE GENOMIC DNA]</scope>
    <source>
        <strain evidence="3">JCM 18324</strain>
    </source>
</reference>
<dbReference type="Proteomes" id="UP001501147">
    <property type="component" value="Unassembled WGS sequence"/>
</dbReference>
<evidence type="ECO:0000313" key="2">
    <source>
        <dbReference type="EMBL" id="GAA4761267.1"/>
    </source>
</evidence>
<organism evidence="2 3">
    <name type="scientific">Streptomyces sanyensis</name>
    <dbReference type="NCBI Taxonomy" id="568869"/>
    <lineage>
        <taxon>Bacteria</taxon>
        <taxon>Bacillati</taxon>
        <taxon>Actinomycetota</taxon>
        <taxon>Actinomycetes</taxon>
        <taxon>Kitasatosporales</taxon>
        <taxon>Streptomycetaceae</taxon>
        <taxon>Streptomyces</taxon>
    </lineage>
</organism>
<dbReference type="EMBL" id="BAABJV010000001">
    <property type="protein sequence ID" value="GAA4761267.1"/>
    <property type="molecule type" value="Genomic_DNA"/>
</dbReference>
<gene>
    <name evidence="2" type="ORF">GCM10023329_03190</name>
</gene>
<proteinExistence type="predicted"/>
<sequence>MGVRLLDVRLLVRLLRVRAPGAGLFASVPDGMASRDAVPDDMVRQGMVPDDMVRQDTAPHHTGPHHRGPHHTGPHHTAPHHTGLHDTGPPPASRRRRPCVVRCPG</sequence>
<feature type="region of interest" description="Disordered" evidence="1">
    <location>
        <begin position="53"/>
        <end position="105"/>
    </location>
</feature>